<accession>A0A7N2KTX5</accession>
<evidence type="ECO:0000256" key="6">
    <source>
        <dbReference type="ARBA" id="ARBA00022801"/>
    </source>
</evidence>
<comment type="cofactor">
    <cofactor evidence="1">
        <name>a divalent metal cation</name>
        <dbReference type="ChEBI" id="CHEBI:60240"/>
    </cofactor>
</comment>
<keyword evidence="7" id="KW-0539">Nucleus</keyword>
<dbReference type="InterPro" id="IPR045249">
    <property type="entry name" value="HARBI1-like"/>
</dbReference>
<protein>
    <recommendedName>
        <fullName evidence="13">Myb/SANT-like domain-containing protein</fullName>
    </recommendedName>
</protein>
<organism evidence="11 12">
    <name type="scientific">Quercus lobata</name>
    <name type="common">Valley oak</name>
    <dbReference type="NCBI Taxonomy" id="97700"/>
    <lineage>
        <taxon>Eukaryota</taxon>
        <taxon>Viridiplantae</taxon>
        <taxon>Streptophyta</taxon>
        <taxon>Embryophyta</taxon>
        <taxon>Tracheophyta</taxon>
        <taxon>Spermatophyta</taxon>
        <taxon>Magnoliopsida</taxon>
        <taxon>eudicotyledons</taxon>
        <taxon>Gunneridae</taxon>
        <taxon>Pentapetalae</taxon>
        <taxon>rosids</taxon>
        <taxon>fabids</taxon>
        <taxon>Fagales</taxon>
        <taxon>Fagaceae</taxon>
        <taxon>Quercus</taxon>
    </lineage>
</organism>
<dbReference type="OMA" id="THAKARN"/>
<dbReference type="PANTHER" id="PTHR22930">
    <property type="match status" value="1"/>
</dbReference>
<feature type="domain" description="Myb/SANT-like" evidence="8">
    <location>
        <begin position="346"/>
        <end position="439"/>
    </location>
</feature>
<dbReference type="GO" id="GO:0046872">
    <property type="term" value="F:metal ion binding"/>
    <property type="evidence" value="ECO:0007669"/>
    <property type="project" value="UniProtKB-KW"/>
</dbReference>
<keyword evidence="4" id="KW-0540">Nuclease</keyword>
<dbReference type="Gramene" id="QL02p021656:mrna">
    <property type="protein sequence ID" value="QL02p021656:mrna"/>
    <property type="gene ID" value="QL02p021656"/>
</dbReference>
<feature type="domain" description="DDE Tnp4" evidence="9">
    <location>
        <begin position="106"/>
        <end position="267"/>
    </location>
</feature>
<name>A0A7N2KTX5_QUELO</name>
<reference evidence="12" key="1">
    <citation type="journal article" date="2016" name="G3 (Bethesda)">
        <title>First Draft Assembly and Annotation of the Genome of a California Endemic Oak Quercus lobata Nee (Fagaceae).</title>
        <authorList>
            <person name="Sork V.L."/>
            <person name="Fitz-Gibbon S.T."/>
            <person name="Puiu D."/>
            <person name="Crepeau M."/>
            <person name="Gugger P.F."/>
            <person name="Sherman R."/>
            <person name="Stevens K."/>
            <person name="Langley C.H."/>
            <person name="Pellegrini M."/>
            <person name="Salzberg S.L."/>
        </authorList>
    </citation>
    <scope>NUCLEOTIDE SEQUENCE [LARGE SCALE GENOMIC DNA]</scope>
    <source>
        <strain evidence="12">cv. SW786</strain>
    </source>
</reference>
<comment type="similarity">
    <text evidence="3">Belongs to the HARBI1 family.</text>
</comment>
<keyword evidence="5" id="KW-0479">Metal-binding</keyword>
<dbReference type="Pfam" id="PF26138">
    <property type="entry name" value="DUF8040"/>
    <property type="match status" value="1"/>
</dbReference>
<dbReference type="InterPro" id="IPR024752">
    <property type="entry name" value="Myb/SANT-like_dom"/>
</dbReference>
<dbReference type="InParanoid" id="A0A7N2KTX5"/>
<evidence type="ECO:0000256" key="7">
    <source>
        <dbReference type="ARBA" id="ARBA00023242"/>
    </source>
</evidence>
<dbReference type="InterPro" id="IPR058353">
    <property type="entry name" value="DUF8040"/>
</dbReference>
<sequence length="653" mass="75292">MGPCAFAKLCEILRGIGCLKDTRNASIEEQVAKFLYILAHNERIRTVSFFFRRSNEIISRHFHNVLRAVIYLEDQFLLQPNGAEVPQQIRNSHRFYPYFKDCVEAIDGTHIRVKVSAKDAPRYRGRKEYTTQNVLAACDFDMRFTYVLPGWEGTASDSRIIKNALSREDKLIIPRGKYYLVDAGFMLRSGLMAPYRGVRYHLKEYSARGPENVEELFNHRHSSLRNVIERTFGVLKKRFPIISGMTEPFFPVDTVTEIILACCILHNYLMGVDPDERLIAEVDQEISNDDIHNEARNNRNDSDADARRGAILRTSIATRMWNDYSLKMSKTLKKKTDNESKATNMRWTDDMDGFLLNVMLEEQNNGNRPNGIWTSHAFSNMCKKCSESFGYTVEKGNIKNRIKTLKGTFHSCYDLFKNMSGFAWNPITALFEAEDEVWEPLIEANSNAKKWKRTPIHHYEKLFDLFSKDRANGEGSISAKEKVRRWEKDREDSVNLEENIDCFGEFSMPNVDSYSPRVSPSYSCETSSKKAKKTPEMVEMLEKQMEIFQSGIDNVAASIRQGNEIAKEGLAIMMQGHEIAKEGLAIMERGRPRCYSEDEVFSELVKIGIPTEHQLDAMLFLIKDPTKMRAFFGVPTTELRRQILLKMMYPKEP</sequence>
<evidence type="ECO:0008006" key="13">
    <source>
        <dbReference type="Google" id="ProtNLM"/>
    </source>
</evidence>
<evidence type="ECO:0000259" key="10">
    <source>
        <dbReference type="Pfam" id="PF26138"/>
    </source>
</evidence>
<dbReference type="GO" id="GO:0005634">
    <property type="term" value="C:nucleus"/>
    <property type="evidence" value="ECO:0007669"/>
    <property type="project" value="UniProtKB-SubCell"/>
</dbReference>
<evidence type="ECO:0000256" key="3">
    <source>
        <dbReference type="ARBA" id="ARBA00006958"/>
    </source>
</evidence>
<evidence type="ECO:0000256" key="1">
    <source>
        <dbReference type="ARBA" id="ARBA00001968"/>
    </source>
</evidence>
<dbReference type="Pfam" id="PF12776">
    <property type="entry name" value="Myb_DNA-bind_3"/>
    <property type="match status" value="1"/>
</dbReference>
<dbReference type="PANTHER" id="PTHR22930:SF268">
    <property type="entry name" value="NUCLEASE HARBI1"/>
    <property type="match status" value="1"/>
</dbReference>
<evidence type="ECO:0000259" key="8">
    <source>
        <dbReference type="Pfam" id="PF12776"/>
    </source>
</evidence>
<evidence type="ECO:0000313" key="11">
    <source>
        <dbReference type="EnsemblPlants" id="QL02p021656:mrna"/>
    </source>
</evidence>
<keyword evidence="6" id="KW-0378">Hydrolase</keyword>
<dbReference type="GO" id="GO:0016787">
    <property type="term" value="F:hydrolase activity"/>
    <property type="evidence" value="ECO:0007669"/>
    <property type="project" value="UniProtKB-KW"/>
</dbReference>
<proteinExistence type="inferred from homology"/>
<dbReference type="InterPro" id="IPR027806">
    <property type="entry name" value="HARBI1_dom"/>
</dbReference>
<evidence type="ECO:0000256" key="2">
    <source>
        <dbReference type="ARBA" id="ARBA00004123"/>
    </source>
</evidence>
<dbReference type="EnsemblPlants" id="QL02p021656:mrna">
    <property type="protein sequence ID" value="QL02p021656:mrna"/>
    <property type="gene ID" value="QL02p021656"/>
</dbReference>
<feature type="domain" description="DUF8040" evidence="10">
    <location>
        <begin position="1"/>
        <end position="70"/>
    </location>
</feature>
<evidence type="ECO:0000256" key="5">
    <source>
        <dbReference type="ARBA" id="ARBA00022723"/>
    </source>
</evidence>
<evidence type="ECO:0000256" key="4">
    <source>
        <dbReference type="ARBA" id="ARBA00022722"/>
    </source>
</evidence>
<dbReference type="Pfam" id="PF13359">
    <property type="entry name" value="DDE_Tnp_4"/>
    <property type="match status" value="1"/>
</dbReference>
<dbReference type="Proteomes" id="UP000594261">
    <property type="component" value="Chromosome 2"/>
</dbReference>
<evidence type="ECO:0000313" key="12">
    <source>
        <dbReference type="Proteomes" id="UP000594261"/>
    </source>
</evidence>
<keyword evidence="12" id="KW-1185">Reference proteome</keyword>
<comment type="subcellular location">
    <subcellularLocation>
        <location evidence="2">Nucleus</location>
    </subcellularLocation>
</comment>
<dbReference type="AlphaFoldDB" id="A0A7N2KTX5"/>
<dbReference type="GO" id="GO:0004518">
    <property type="term" value="F:nuclease activity"/>
    <property type="evidence" value="ECO:0007669"/>
    <property type="project" value="UniProtKB-KW"/>
</dbReference>
<evidence type="ECO:0000259" key="9">
    <source>
        <dbReference type="Pfam" id="PF13359"/>
    </source>
</evidence>
<reference evidence="11" key="2">
    <citation type="submission" date="2021-01" db="UniProtKB">
        <authorList>
            <consortium name="EnsemblPlants"/>
        </authorList>
    </citation>
    <scope>IDENTIFICATION</scope>
</reference>